<evidence type="ECO:0000313" key="2">
    <source>
        <dbReference type="EMBL" id="SHN61593.1"/>
    </source>
</evidence>
<dbReference type="OrthoDB" id="366350at2"/>
<evidence type="ECO:0000256" key="1">
    <source>
        <dbReference type="SAM" id="SignalP"/>
    </source>
</evidence>
<dbReference type="PANTHER" id="PTHR46145">
    <property type="entry name" value="HEPARANASE"/>
    <property type="match status" value="1"/>
</dbReference>
<organism evidence="2 3">
    <name type="scientific">Bradyrhizobium erythrophlei</name>
    <dbReference type="NCBI Taxonomy" id="1437360"/>
    <lineage>
        <taxon>Bacteria</taxon>
        <taxon>Pseudomonadati</taxon>
        <taxon>Pseudomonadota</taxon>
        <taxon>Alphaproteobacteria</taxon>
        <taxon>Hyphomicrobiales</taxon>
        <taxon>Nitrobacteraceae</taxon>
        <taxon>Bradyrhizobium</taxon>
    </lineage>
</organism>
<keyword evidence="3" id="KW-1185">Reference proteome</keyword>
<keyword evidence="1" id="KW-0732">Signal</keyword>
<sequence length="505" mass="53931">MYTVRIGSACILGAPVVAIALLAVCGPCLAADEATIAPADMPVVGTIDERFQSFNIEMVSVTGGPFWKPYAPSEESTPHKNRDLLAVRSPIDLGSARLRKYAAALSPAYLRVSGTWANTTFFPGSGVTSTRPPAGYKNVLTRHRWDSVIDFSKAVDAPIITSFAIGPGTRDSKGIWKPDQALEVISATRKAGGRIVAAEFMNEPDLPAIGGAPAGYDAAAFAHDFQVFRAFMRQAAPNVMILGPGTMGRSPDDSAFFLASASGIDAVSYHFYGALSERCAGGHTADISLSDEWLARTEKTFAFYAALRDRAAAGKPIWLTETAEAACGGDRWSATFLDSFRYLDQLGRLARSGVQVVMHNTLVASDYGLLDEMTLVPRPNYWAALLWRQLMGTVVLDPGLPVQRGLHVYAHCQRRISGAVALLIINNDPQTSHELILPNSSMRFTLDAGTLQDVAVRLNGAALAVEGSDQLPKLAGVPANAGSIRFAPATITFLAVPDAGNRNCT</sequence>
<name>A0A1M7SSP2_9BRAD</name>
<dbReference type="GO" id="GO:0016020">
    <property type="term" value="C:membrane"/>
    <property type="evidence" value="ECO:0007669"/>
    <property type="project" value="InterPro"/>
</dbReference>
<dbReference type="PANTHER" id="PTHR46145:SF4">
    <property type="entry name" value="HEPARANASE"/>
    <property type="match status" value="1"/>
</dbReference>
<dbReference type="Gene3D" id="3.20.20.80">
    <property type="entry name" value="Glycosidases"/>
    <property type="match status" value="1"/>
</dbReference>
<dbReference type="EMBL" id="LT670849">
    <property type="protein sequence ID" value="SHN61593.1"/>
    <property type="molecule type" value="Genomic_DNA"/>
</dbReference>
<dbReference type="Pfam" id="PF03662">
    <property type="entry name" value="Glyco_hydro_79n"/>
    <property type="match status" value="1"/>
</dbReference>
<dbReference type="InterPro" id="IPR017853">
    <property type="entry name" value="GH"/>
</dbReference>
<protein>
    <submittedName>
        <fullName evidence="2">Glycosyl hydrolase family 79, N-terminal domain</fullName>
    </submittedName>
</protein>
<evidence type="ECO:0000313" key="3">
    <source>
        <dbReference type="Proteomes" id="UP000184096"/>
    </source>
</evidence>
<dbReference type="InterPro" id="IPR005199">
    <property type="entry name" value="Glyco_hydro_79"/>
</dbReference>
<feature type="chain" id="PRO_5013020416" evidence="1">
    <location>
        <begin position="31"/>
        <end position="505"/>
    </location>
</feature>
<feature type="signal peptide" evidence="1">
    <location>
        <begin position="1"/>
        <end position="30"/>
    </location>
</feature>
<accession>A0A1M7SSP2</accession>
<gene>
    <name evidence="2" type="ORF">SAMN05444170_0151</name>
</gene>
<dbReference type="Proteomes" id="UP000184096">
    <property type="component" value="Chromosome I"/>
</dbReference>
<keyword evidence="2" id="KW-0378">Hydrolase</keyword>
<proteinExistence type="predicted"/>
<reference evidence="3" key="1">
    <citation type="submission" date="2016-11" db="EMBL/GenBank/DDBJ databases">
        <authorList>
            <person name="Varghese N."/>
            <person name="Submissions S."/>
        </authorList>
    </citation>
    <scope>NUCLEOTIDE SEQUENCE [LARGE SCALE GENOMIC DNA]</scope>
    <source>
        <strain evidence="3">GAS401</strain>
    </source>
</reference>
<dbReference type="AlphaFoldDB" id="A0A1M7SSP2"/>
<dbReference type="GO" id="GO:0016798">
    <property type="term" value="F:hydrolase activity, acting on glycosyl bonds"/>
    <property type="evidence" value="ECO:0007669"/>
    <property type="project" value="InterPro"/>
</dbReference>
<dbReference type="SUPFAM" id="SSF51445">
    <property type="entry name" value="(Trans)glycosidases"/>
    <property type="match status" value="1"/>
</dbReference>